<dbReference type="EMBL" id="JAUTXU010000086">
    <property type="protein sequence ID" value="KAK3710197.1"/>
    <property type="molecule type" value="Genomic_DNA"/>
</dbReference>
<keyword evidence="2" id="KW-1185">Reference proteome</keyword>
<protein>
    <submittedName>
        <fullName evidence="1">Uncharacterized protein</fullName>
    </submittedName>
</protein>
<proteinExistence type="predicted"/>
<accession>A0ACC3N5E6</accession>
<organism evidence="1 2">
    <name type="scientific">Vermiconidia calcicola</name>
    <dbReference type="NCBI Taxonomy" id="1690605"/>
    <lineage>
        <taxon>Eukaryota</taxon>
        <taxon>Fungi</taxon>
        <taxon>Dikarya</taxon>
        <taxon>Ascomycota</taxon>
        <taxon>Pezizomycotina</taxon>
        <taxon>Dothideomycetes</taxon>
        <taxon>Dothideomycetidae</taxon>
        <taxon>Mycosphaerellales</taxon>
        <taxon>Extremaceae</taxon>
        <taxon>Vermiconidia</taxon>
    </lineage>
</organism>
<comment type="caution">
    <text evidence="1">The sequence shown here is derived from an EMBL/GenBank/DDBJ whole genome shotgun (WGS) entry which is preliminary data.</text>
</comment>
<reference evidence="1" key="1">
    <citation type="submission" date="2023-07" db="EMBL/GenBank/DDBJ databases">
        <title>Black Yeasts Isolated from many extreme environments.</title>
        <authorList>
            <person name="Coleine C."/>
            <person name="Stajich J.E."/>
            <person name="Selbmann L."/>
        </authorList>
    </citation>
    <scope>NUCLEOTIDE SEQUENCE</scope>
    <source>
        <strain evidence="1">CCFEE 5714</strain>
    </source>
</reference>
<dbReference type="Proteomes" id="UP001281147">
    <property type="component" value="Unassembled WGS sequence"/>
</dbReference>
<evidence type="ECO:0000313" key="1">
    <source>
        <dbReference type="EMBL" id="KAK3710197.1"/>
    </source>
</evidence>
<name>A0ACC3N5E6_9PEZI</name>
<sequence>MLADKELDQTTAQLADFRAANEQHHATLSEVLEKYTTLVDDYKRLKSDYEEERDSRERYKQLARGQERNPFVLVLVDGDGYVFEDDLVSTGTEGGQKAARLLHDAVKDSLRSRGLDHCRIMVRVYANLAGLSKHLSKAKLTGPEKRSLAPFAASFTRSYDLFDFVDAGDLKENADFKIRAMFRQFAENAQCRHIYFAGCHDVGYVAELTPYVGNRDRITLVRTPALHHEYTRLGMRVEDFPNVFRNTPLEGQLPLSSSRTPPASTTQHSAAPATESAGNICTFFQKGMCKYGDNCRFLHVKANTNGAHTTTGNARSLSDIKDWRQNSSGEKATVPFGMPTLTKSDNDFMAGNSDPVQLQIDFASKLPRAEDIPRGEIPVNRHQDRLDAYLEHPSYEDRAAFHARIAKKKLCNNFHINGNCPNADSCNYDHTPASLGILNCLKQVVRNTPCPRRGGCRAVNCLNGHICQKADCQRRGGKVYCKFPLPMHMQDIDLAQYGPGTGVKDIIDDTETTGSVSGKTSTPPSAEARSSGNGSDMEEEEGALLDLRDDTSVD</sequence>
<evidence type="ECO:0000313" key="2">
    <source>
        <dbReference type="Proteomes" id="UP001281147"/>
    </source>
</evidence>
<gene>
    <name evidence="1" type="ORF">LTR37_010418</name>
</gene>